<dbReference type="SUPFAM" id="SSF53335">
    <property type="entry name" value="S-adenosyl-L-methionine-dependent methyltransferases"/>
    <property type="match status" value="1"/>
</dbReference>
<dbReference type="AlphaFoldDB" id="A0A364NXK6"/>
<dbReference type="InterPro" id="IPR029063">
    <property type="entry name" value="SAM-dependent_MTases_sf"/>
</dbReference>
<accession>A0A364NXK6</accession>
<dbReference type="OrthoDB" id="7334795at2"/>
<reference evidence="1 2" key="1">
    <citation type="submission" date="2017-11" db="EMBL/GenBank/DDBJ databases">
        <title>Draft genome sequence of magnetotactic bacterium Magnetospirillum kuznetsovii LBB-42.</title>
        <authorList>
            <person name="Grouzdev D.S."/>
            <person name="Rysina M.S."/>
            <person name="Baslerov R.V."/>
            <person name="Koziaeva V."/>
        </authorList>
    </citation>
    <scope>NUCLEOTIDE SEQUENCE [LARGE SCALE GENOMIC DNA]</scope>
    <source>
        <strain evidence="1 2">LBB-42</strain>
    </source>
</reference>
<evidence type="ECO:0000313" key="2">
    <source>
        <dbReference type="Proteomes" id="UP000251075"/>
    </source>
</evidence>
<proteinExistence type="predicted"/>
<name>A0A364NXK6_9PROT</name>
<dbReference type="Proteomes" id="UP000251075">
    <property type="component" value="Unassembled WGS sequence"/>
</dbReference>
<keyword evidence="2" id="KW-1185">Reference proteome</keyword>
<evidence type="ECO:0008006" key="3">
    <source>
        <dbReference type="Google" id="ProtNLM"/>
    </source>
</evidence>
<dbReference type="Gene3D" id="3.40.50.150">
    <property type="entry name" value="Vaccinia Virus protein VP39"/>
    <property type="match status" value="1"/>
</dbReference>
<gene>
    <name evidence="1" type="ORF">CU669_10955</name>
</gene>
<comment type="caution">
    <text evidence="1">The sequence shown here is derived from an EMBL/GenBank/DDBJ whole genome shotgun (WGS) entry which is preliminary data.</text>
</comment>
<dbReference type="PANTHER" id="PTHR43861:SF1">
    <property type="entry name" value="TRANS-ACONITATE 2-METHYLTRANSFERASE"/>
    <property type="match status" value="1"/>
</dbReference>
<sequence>MDWETFWAQPPEYFSNPFMRRERVEYLRDCLIGEGGVLPGSSLLDYGCGDSDLAPLLVEAGVKVFLYDRSPAYRAKAEQCAARTPNVQVVDEDFLRDRDGVTIDTILVCAVIQYLDDNELYRLLTLLRQRLARGGRLLVVDVPDHSSGFRDAIERLSDAWRYGYFLRALANIMRRLVRGFGGDLKFHRYSTEEMLDLLTRHGLDAMRAAGNFTPMRSRHTYIATGCDNAGR</sequence>
<organism evidence="1 2">
    <name type="scientific">Paramagnetospirillum kuznetsovii</name>
    <dbReference type="NCBI Taxonomy" id="2053833"/>
    <lineage>
        <taxon>Bacteria</taxon>
        <taxon>Pseudomonadati</taxon>
        <taxon>Pseudomonadota</taxon>
        <taxon>Alphaproteobacteria</taxon>
        <taxon>Rhodospirillales</taxon>
        <taxon>Magnetospirillaceae</taxon>
        <taxon>Paramagnetospirillum</taxon>
    </lineage>
</organism>
<protein>
    <recommendedName>
        <fullName evidence="3">Class I SAM-dependent methyltransferase</fullName>
    </recommendedName>
</protein>
<dbReference type="EMBL" id="PGTO01000007">
    <property type="protein sequence ID" value="RAU21818.1"/>
    <property type="molecule type" value="Genomic_DNA"/>
</dbReference>
<evidence type="ECO:0000313" key="1">
    <source>
        <dbReference type="EMBL" id="RAU21818.1"/>
    </source>
</evidence>
<dbReference type="RefSeq" id="WP_112144584.1">
    <property type="nucleotide sequence ID" value="NZ_PGTO01000007.1"/>
</dbReference>
<dbReference type="Pfam" id="PF13489">
    <property type="entry name" value="Methyltransf_23"/>
    <property type="match status" value="1"/>
</dbReference>
<dbReference type="PANTHER" id="PTHR43861">
    <property type="entry name" value="TRANS-ACONITATE 2-METHYLTRANSFERASE-RELATED"/>
    <property type="match status" value="1"/>
</dbReference>